<dbReference type="Proteomes" id="UP000232722">
    <property type="component" value="Unassembled WGS sequence"/>
</dbReference>
<feature type="compositionally biased region" description="Low complexity" evidence="1">
    <location>
        <begin position="79"/>
        <end position="93"/>
    </location>
</feature>
<reference evidence="2 3" key="2">
    <citation type="submission" date="2017-09" db="EMBL/GenBank/DDBJ databases">
        <title>Extensive intraspecific genome diversity in a model arbuscular mycorrhizal fungus.</title>
        <authorList>
            <person name="Chen E.C."/>
            <person name="Morin E."/>
            <person name="Beaudet D."/>
            <person name="Noel J."/>
            <person name="Ndikumana S."/>
            <person name="Charron P."/>
            <person name="St-Onge C."/>
            <person name="Giorgi J."/>
            <person name="Grigoriev I.V."/>
            <person name="Roux C."/>
            <person name="Martin F.M."/>
            <person name="Corradi N."/>
        </authorList>
    </citation>
    <scope>NUCLEOTIDE SEQUENCE [LARGE SCALE GENOMIC DNA]</scope>
    <source>
        <strain evidence="2 3">A5</strain>
    </source>
</reference>
<feature type="compositionally biased region" description="Polar residues" evidence="1">
    <location>
        <begin position="94"/>
        <end position="109"/>
    </location>
</feature>
<protein>
    <submittedName>
        <fullName evidence="2">Uncharacterized protein</fullName>
    </submittedName>
</protein>
<feature type="compositionally biased region" description="Basic and acidic residues" evidence="1">
    <location>
        <begin position="69"/>
        <end position="78"/>
    </location>
</feature>
<dbReference type="EMBL" id="LLXJ01005636">
    <property type="protein sequence ID" value="PKB94726.1"/>
    <property type="molecule type" value="Genomic_DNA"/>
</dbReference>
<dbReference type="AlphaFoldDB" id="A0A2N0NJI3"/>
<proteinExistence type="predicted"/>
<accession>A0A2N0NJI3</accession>
<evidence type="ECO:0000313" key="2">
    <source>
        <dbReference type="EMBL" id="PKB94726.1"/>
    </source>
</evidence>
<feature type="region of interest" description="Disordered" evidence="1">
    <location>
        <begin position="63"/>
        <end position="145"/>
    </location>
</feature>
<name>A0A2N0NJI3_9GLOM</name>
<reference evidence="2 3" key="1">
    <citation type="submission" date="2016-04" db="EMBL/GenBank/DDBJ databases">
        <title>Genome analyses suggest a sexual origin of heterokaryosis in a supposedly ancient asexual fungus.</title>
        <authorList>
            <person name="Ropars J."/>
            <person name="Sedzielewska K."/>
            <person name="Noel J."/>
            <person name="Charron P."/>
            <person name="Farinelli L."/>
            <person name="Marton T."/>
            <person name="Kruger M."/>
            <person name="Pelin A."/>
            <person name="Brachmann A."/>
            <person name="Corradi N."/>
        </authorList>
    </citation>
    <scope>NUCLEOTIDE SEQUENCE [LARGE SCALE GENOMIC DNA]</scope>
    <source>
        <strain evidence="2 3">A5</strain>
    </source>
</reference>
<comment type="caution">
    <text evidence="2">The sequence shown here is derived from an EMBL/GenBank/DDBJ whole genome shotgun (WGS) entry which is preliminary data.</text>
</comment>
<sequence length="163" mass="19268">MEFGVLNSTIREHFSEVVFCHLVSLQMKREGEIPSAINSFKVFKIITIEERKRKLCRHTSLHFTRKSKDKSSNKDKSKVFNNFQKKNPNFKNKVTGTNRIFLNTRTQNNQEKKKDNSKGTSNQNCKSKDKKDKEKKSPKISKRKLYKKIMELNEMLKKLTNRI</sequence>
<gene>
    <name evidence="2" type="ORF">RhiirA5_438150</name>
</gene>
<dbReference type="VEuPathDB" id="FungiDB:RhiirA1_470039"/>
<evidence type="ECO:0000256" key="1">
    <source>
        <dbReference type="SAM" id="MobiDB-lite"/>
    </source>
</evidence>
<evidence type="ECO:0000313" key="3">
    <source>
        <dbReference type="Proteomes" id="UP000232722"/>
    </source>
</evidence>
<organism evidence="2 3">
    <name type="scientific">Rhizophagus irregularis</name>
    <dbReference type="NCBI Taxonomy" id="588596"/>
    <lineage>
        <taxon>Eukaryota</taxon>
        <taxon>Fungi</taxon>
        <taxon>Fungi incertae sedis</taxon>
        <taxon>Mucoromycota</taxon>
        <taxon>Glomeromycotina</taxon>
        <taxon>Glomeromycetes</taxon>
        <taxon>Glomerales</taxon>
        <taxon>Glomeraceae</taxon>
        <taxon>Rhizophagus</taxon>
    </lineage>
</organism>
<feature type="compositionally biased region" description="Basic and acidic residues" evidence="1">
    <location>
        <begin position="126"/>
        <end position="137"/>
    </location>
</feature>